<protein>
    <recommendedName>
        <fullName evidence="2">Globin domain-containing protein</fullName>
    </recommendedName>
</protein>
<dbReference type="InterPro" id="IPR009050">
    <property type="entry name" value="Globin-like_sf"/>
</dbReference>
<sequence>MSAYDPLSEKGKAMPPPMPDGHDIDLVRTSWQDVLDQPRESETVSSAQVFGLAFYDALFKLNPAARTLFGTDVVRQSKMLTYVIAYIARAPIIVPPTQPPTNLQDNEATPDLDSSWLIDSLRELGQRHYFYNVHPQDLLDVWPSIDAALKATLKDKYTPVIAGAWRKTVDHVTYHLTFGINTQRKISENKRRRTISCCTQ</sequence>
<feature type="region of interest" description="Disordered" evidence="1">
    <location>
        <begin position="1"/>
        <end position="20"/>
    </location>
</feature>
<dbReference type="SUPFAM" id="SSF46458">
    <property type="entry name" value="Globin-like"/>
    <property type="match status" value="1"/>
</dbReference>
<organism evidence="3 4">
    <name type="scientific">Hesseltinella vesiculosa</name>
    <dbReference type="NCBI Taxonomy" id="101127"/>
    <lineage>
        <taxon>Eukaryota</taxon>
        <taxon>Fungi</taxon>
        <taxon>Fungi incertae sedis</taxon>
        <taxon>Mucoromycota</taxon>
        <taxon>Mucoromycotina</taxon>
        <taxon>Mucoromycetes</taxon>
        <taxon>Mucorales</taxon>
        <taxon>Cunninghamellaceae</taxon>
        <taxon>Hesseltinella</taxon>
    </lineage>
</organism>
<evidence type="ECO:0000256" key="1">
    <source>
        <dbReference type="SAM" id="MobiDB-lite"/>
    </source>
</evidence>
<accession>A0A1X2GJW1</accession>
<dbReference type="AlphaFoldDB" id="A0A1X2GJW1"/>
<dbReference type="InterPro" id="IPR000971">
    <property type="entry name" value="Globin"/>
</dbReference>
<feature type="domain" description="Globin" evidence="2">
    <location>
        <begin position="18"/>
        <end position="181"/>
    </location>
</feature>
<reference evidence="3 4" key="1">
    <citation type="submission" date="2016-07" db="EMBL/GenBank/DDBJ databases">
        <title>Pervasive Adenine N6-methylation of Active Genes in Fungi.</title>
        <authorList>
            <consortium name="DOE Joint Genome Institute"/>
            <person name="Mondo S.J."/>
            <person name="Dannebaum R.O."/>
            <person name="Kuo R.C."/>
            <person name="Labutti K."/>
            <person name="Haridas S."/>
            <person name="Kuo A."/>
            <person name="Salamov A."/>
            <person name="Ahrendt S.R."/>
            <person name="Lipzen A."/>
            <person name="Sullivan W."/>
            <person name="Andreopoulos W.B."/>
            <person name="Clum A."/>
            <person name="Lindquist E."/>
            <person name="Daum C."/>
            <person name="Ramamoorthy G.K."/>
            <person name="Gryganskyi A."/>
            <person name="Culley D."/>
            <person name="Magnuson J.K."/>
            <person name="James T.Y."/>
            <person name="O'Malley M.A."/>
            <person name="Stajich J.E."/>
            <person name="Spatafora J.W."/>
            <person name="Visel A."/>
            <person name="Grigoriev I.V."/>
        </authorList>
    </citation>
    <scope>NUCLEOTIDE SEQUENCE [LARGE SCALE GENOMIC DNA]</scope>
    <source>
        <strain evidence="3 4">NRRL 3301</strain>
    </source>
</reference>
<evidence type="ECO:0000313" key="4">
    <source>
        <dbReference type="Proteomes" id="UP000242146"/>
    </source>
</evidence>
<name>A0A1X2GJW1_9FUNG</name>
<dbReference type="OrthoDB" id="436496at2759"/>
<dbReference type="STRING" id="101127.A0A1X2GJW1"/>
<evidence type="ECO:0000259" key="2">
    <source>
        <dbReference type="PROSITE" id="PS01033"/>
    </source>
</evidence>
<dbReference type="Gene3D" id="1.10.490.10">
    <property type="entry name" value="Globins"/>
    <property type="match status" value="1"/>
</dbReference>
<dbReference type="PROSITE" id="PS01033">
    <property type="entry name" value="GLOBIN"/>
    <property type="match status" value="1"/>
</dbReference>
<gene>
    <name evidence="3" type="ORF">DM01DRAFT_1321992</name>
</gene>
<dbReference type="GO" id="GO:0019825">
    <property type="term" value="F:oxygen binding"/>
    <property type="evidence" value="ECO:0007669"/>
    <property type="project" value="InterPro"/>
</dbReference>
<dbReference type="EMBL" id="MCGT01000013">
    <property type="protein sequence ID" value="ORX54598.1"/>
    <property type="molecule type" value="Genomic_DNA"/>
</dbReference>
<keyword evidence="4" id="KW-1185">Reference proteome</keyword>
<dbReference type="Proteomes" id="UP000242146">
    <property type="component" value="Unassembled WGS sequence"/>
</dbReference>
<dbReference type="InterPro" id="IPR012292">
    <property type="entry name" value="Globin/Proto"/>
</dbReference>
<dbReference type="GO" id="GO:0020037">
    <property type="term" value="F:heme binding"/>
    <property type="evidence" value="ECO:0007669"/>
    <property type="project" value="InterPro"/>
</dbReference>
<proteinExistence type="predicted"/>
<evidence type="ECO:0000313" key="3">
    <source>
        <dbReference type="EMBL" id="ORX54598.1"/>
    </source>
</evidence>
<comment type="caution">
    <text evidence="3">The sequence shown here is derived from an EMBL/GenBank/DDBJ whole genome shotgun (WGS) entry which is preliminary data.</text>
</comment>